<dbReference type="AlphaFoldDB" id="A0A1H8GQP5"/>
<keyword evidence="8 13" id="KW-0472">Membrane</keyword>
<reference evidence="15 16" key="1">
    <citation type="submission" date="2016-10" db="EMBL/GenBank/DDBJ databases">
        <authorList>
            <person name="de Groot N.N."/>
        </authorList>
    </citation>
    <scope>NUCLEOTIDE SEQUENCE [LARGE SCALE GENOMIC DNA]</scope>
    <source>
        <strain evidence="15 16">Nm22</strain>
    </source>
</reference>
<dbReference type="GO" id="GO:0012505">
    <property type="term" value="C:endomembrane system"/>
    <property type="evidence" value="ECO:0007669"/>
    <property type="project" value="UniProtKB-SubCell"/>
</dbReference>
<dbReference type="PANTHER" id="PTHR33445">
    <property type="entry name" value="ATP SYNTHASE SUBUNIT B', CHLOROPLASTIC"/>
    <property type="match status" value="1"/>
</dbReference>
<dbReference type="RefSeq" id="WP_090633504.1">
    <property type="nucleotide sequence ID" value="NZ_FOCP01000019.1"/>
</dbReference>
<keyword evidence="5 13" id="KW-0375">Hydrogen ion transport</keyword>
<keyword evidence="3 13" id="KW-0138">CF(0)</keyword>
<dbReference type="STRING" id="917.SAMN05216326_1425"/>
<evidence type="ECO:0000256" key="8">
    <source>
        <dbReference type="ARBA" id="ARBA00023136"/>
    </source>
</evidence>
<protein>
    <recommendedName>
        <fullName evidence="13">ATP synthase subunit b</fullName>
    </recommendedName>
    <alternativeName>
        <fullName evidence="13">ATP synthase F(0) sector subunit b</fullName>
    </alternativeName>
    <alternativeName>
        <fullName evidence="13">ATPase subunit I</fullName>
    </alternativeName>
    <alternativeName>
        <fullName evidence="13">F-type ATPase subunit b</fullName>
        <shortName evidence="13">F-ATPase subunit b</shortName>
    </alternativeName>
</protein>
<sequence>MSIDWITVTAQIVNFLILVWLLKRFLYQPVIRAMDRREQQIASQLDEAQAREQKAEIKAQEYQVMVIELERTRDNILAETHAKAEQQKRQLLDEARREVNETREHWQRQFQLEKDEILSNTRSLIANTVQSIARNALADLADIELEEQIIASFINRLNSLDQQSQTLLQKTSRQSSEPVRITSTFRLDSATRKRLTHAIHANLADGIEIEYYESAELLCGIALTAGEGQLSWNLADYIYKLNQDVEQAISLDTQPGTEKE</sequence>
<dbReference type="GO" id="GO:0005886">
    <property type="term" value="C:plasma membrane"/>
    <property type="evidence" value="ECO:0007669"/>
    <property type="project" value="UniProtKB-SubCell"/>
</dbReference>
<organism evidence="15 16">
    <name type="scientific">Nitrosomonas marina</name>
    <dbReference type="NCBI Taxonomy" id="917"/>
    <lineage>
        <taxon>Bacteria</taxon>
        <taxon>Pseudomonadati</taxon>
        <taxon>Pseudomonadota</taxon>
        <taxon>Betaproteobacteria</taxon>
        <taxon>Nitrosomonadales</taxon>
        <taxon>Nitrosomonadaceae</taxon>
        <taxon>Nitrosomonas</taxon>
    </lineage>
</organism>
<keyword evidence="9 13" id="KW-0066">ATP synthesis</keyword>
<evidence type="ECO:0000256" key="14">
    <source>
        <dbReference type="SAM" id="Coils"/>
    </source>
</evidence>
<comment type="similarity">
    <text evidence="1 13">Belongs to the ATPase B chain family.</text>
</comment>
<evidence type="ECO:0000313" key="16">
    <source>
        <dbReference type="Proteomes" id="UP000199459"/>
    </source>
</evidence>
<comment type="subcellular location">
    <subcellularLocation>
        <location evidence="13">Cell membrane</location>
        <topology evidence="13">Single-pass membrane protein</topology>
    </subcellularLocation>
    <subcellularLocation>
        <location evidence="12">Endomembrane system</location>
        <topology evidence="12">Single-pass membrane protein</topology>
    </subcellularLocation>
</comment>
<gene>
    <name evidence="13" type="primary">atpF</name>
    <name evidence="15" type="ORF">SAMN05216325_11920</name>
</gene>
<name>A0A1H8GQP5_9PROT</name>
<keyword evidence="13" id="KW-1003">Cell membrane</keyword>
<dbReference type="CDD" id="cd06503">
    <property type="entry name" value="ATP-synt_Fo_b"/>
    <property type="match status" value="1"/>
</dbReference>
<dbReference type="OrthoDB" id="466272at2"/>
<evidence type="ECO:0000256" key="1">
    <source>
        <dbReference type="ARBA" id="ARBA00005513"/>
    </source>
</evidence>
<dbReference type="GO" id="GO:0046961">
    <property type="term" value="F:proton-transporting ATPase activity, rotational mechanism"/>
    <property type="evidence" value="ECO:0007669"/>
    <property type="project" value="TreeGrafter"/>
</dbReference>
<accession>A0A1H8GQP5</accession>
<feature type="transmembrane region" description="Helical" evidence="13">
    <location>
        <begin position="6"/>
        <end position="27"/>
    </location>
</feature>
<dbReference type="InterPro" id="IPR050059">
    <property type="entry name" value="ATP_synthase_B_chain"/>
</dbReference>
<evidence type="ECO:0000256" key="13">
    <source>
        <dbReference type="HAMAP-Rule" id="MF_01398"/>
    </source>
</evidence>
<dbReference type="NCBIfam" id="TIGR03321">
    <property type="entry name" value="alt_F1F0_F0_B"/>
    <property type="match status" value="1"/>
</dbReference>
<dbReference type="PANTHER" id="PTHR33445:SF2">
    <property type="entry name" value="ATP SYNTHASE SUBUNIT B', CHLOROPLASTIC"/>
    <property type="match status" value="1"/>
</dbReference>
<evidence type="ECO:0000256" key="4">
    <source>
        <dbReference type="ARBA" id="ARBA00022692"/>
    </source>
</evidence>
<evidence type="ECO:0000256" key="5">
    <source>
        <dbReference type="ARBA" id="ARBA00022781"/>
    </source>
</evidence>
<dbReference type="GO" id="GO:0046933">
    <property type="term" value="F:proton-transporting ATP synthase activity, rotational mechanism"/>
    <property type="evidence" value="ECO:0007669"/>
    <property type="project" value="UniProtKB-UniRule"/>
</dbReference>
<keyword evidence="2 13" id="KW-0813">Transport</keyword>
<comment type="function">
    <text evidence="11">Component of the F(0) channel, it forms part of the peripheral stalk, linking F(1) to F(0). The b'-subunit is a diverged and duplicated form of b found in plants and photosynthetic bacteria.</text>
</comment>
<evidence type="ECO:0000256" key="10">
    <source>
        <dbReference type="ARBA" id="ARBA00025198"/>
    </source>
</evidence>
<feature type="coiled-coil region" evidence="14">
    <location>
        <begin position="31"/>
        <end position="105"/>
    </location>
</feature>
<dbReference type="InterPro" id="IPR002146">
    <property type="entry name" value="ATP_synth_b/b'su_bac/chlpt"/>
</dbReference>
<dbReference type="Proteomes" id="UP000199459">
    <property type="component" value="Unassembled WGS sequence"/>
</dbReference>
<evidence type="ECO:0000256" key="9">
    <source>
        <dbReference type="ARBA" id="ARBA00023310"/>
    </source>
</evidence>
<evidence type="ECO:0000256" key="3">
    <source>
        <dbReference type="ARBA" id="ARBA00022547"/>
    </source>
</evidence>
<evidence type="ECO:0000256" key="12">
    <source>
        <dbReference type="ARBA" id="ARBA00037847"/>
    </source>
</evidence>
<dbReference type="HAMAP" id="MF_01398">
    <property type="entry name" value="ATP_synth_b_bprime"/>
    <property type="match status" value="1"/>
</dbReference>
<proteinExistence type="inferred from homology"/>
<dbReference type="GO" id="GO:0045259">
    <property type="term" value="C:proton-transporting ATP synthase complex"/>
    <property type="evidence" value="ECO:0007669"/>
    <property type="project" value="UniProtKB-KW"/>
</dbReference>
<keyword evidence="6 13" id="KW-1133">Transmembrane helix</keyword>
<keyword evidence="14" id="KW-0175">Coiled coil</keyword>
<keyword evidence="4 13" id="KW-0812">Transmembrane</keyword>
<keyword evidence="7 13" id="KW-0406">Ion transport</keyword>
<evidence type="ECO:0000313" key="15">
    <source>
        <dbReference type="EMBL" id="SEN46139.1"/>
    </source>
</evidence>
<comment type="subunit">
    <text evidence="13">F-type ATPases have 2 components, F(1) - the catalytic core - and F(0) - the membrane proton channel. F(1) has five subunits: alpha(3), beta(3), gamma(1), delta(1), epsilon(1). F(0) has three main subunits: a(1), b(2) and c(10-14). The alpha and beta chains form an alternating ring which encloses part of the gamma chain. F(1) is attached to F(0) by a central stalk formed by the gamma and epsilon chains, while a peripheral stalk is formed by the delta and b chains.</text>
</comment>
<evidence type="ECO:0000256" key="7">
    <source>
        <dbReference type="ARBA" id="ARBA00023065"/>
    </source>
</evidence>
<evidence type="ECO:0000256" key="11">
    <source>
        <dbReference type="ARBA" id="ARBA00025614"/>
    </source>
</evidence>
<evidence type="ECO:0000256" key="6">
    <source>
        <dbReference type="ARBA" id="ARBA00022989"/>
    </source>
</evidence>
<dbReference type="InterPro" id="IPR017707">
    <property type="entry name" value="Alt_ATP_synth_F0_bsu"/>
</dbReference>
<dbReference type="Pfam" id="PF00430">
    <property type="entry name" value="ATP-synt_B"/>
    <property type="match status" value="1"/>
</dbReference>
<dbReference type="EMBL" id="FOCP01000019">
    <property type="protein sequence ID" value="SEN46139.1"/>
    <property type="molecule type" value="Genomic_DNA"/>
</dbReference>
<comment type="function">
    <text evidence="10 13">F(1)F(0) ATP synthase produces ATP from ADP in the presence of a proton or sodium gradient. F-type ATPases consist of two structural domains, F(1) containing the extramembraneous catalytic core and F(0) containing the membrane proton channel, linked together by a central stalk and a peripheral stalk. During catalysis, ATP synthesis in the catalytic domain of F(1) is coupled via a rotary mechanism of the central stalk subunits to proton translocation.</text>
</comment>
<evidence type="ECO:0000256" key="2">
    <source>
        <dbReference type="ARBA" id="ARBA00022448"/>
    </source>
</evidence>